<gene>
    <name evidence="2" type="ORF">MYCIT1_LOCUS23585</name>
</gene>
<accession>A0AAD2K2P3</accession>
<name>A0AAD2K2P3_9AGAR</name>
<keyword evidence="3" id="KW-1185">Reference proteome</keyword>
<protein>
    <submittedName>
        <fullName evidence="2">Uncharacterized protein</fullName>
    </submittedName>
</protein>
<evidence type="ECO:0000256" key="1">
    <source>
        <dbReference type="SAM" id="MobiDB-lite"/>
    </source>
</evidence>
<evidence type="ECO:0000313" key="3">
    <source>
        <dbReference type="Proteomes" id="UP001295794"/>
    </source>
</evidence>
<proteinExistence type="predicted"/>
<feature type="region of interest" description="Disordered" evidence="1">
    <location>
        <begin position="1"/>
        <end position="22"/>
    </location>
</feature>
<dbReference type="EMBL" id="CAVNYO010000405">
    <property type="protein sequence ID" value="CAK5275682.1"/>
    <property type="molecule type" value="Genomic_DNA"/>
</dbReference>
<reference evidence="2" key="1">
    <citation type="submission" date="2023-11" db="EMBL/GenBank/DDBJ databases">
        <authorList>
            <person name="De Vega J J."/>
            <person name="De Vega J J."/>
        </authorList>
    </citation>
    <scope>NUCLEOTIDE SEQUENCE</scope>
</reference>
<dbReference type="AlphaFoldDB" id="A0AAD2K2P3"/>
<dbReference type="Proteomes" id="UP001295794">
    <property type="component" value="Unassembled WGS sequence"/>
</dbReference>
<comment type="caution">
    <text evidence="2">The sequence shown here is derived from an EMBL/GenBank/DDBJ whole genome shotgun (WGS) entry which is preliminary data.</text>
</comment>
<feature type="region of interest" description="Disordered" evidence="1">
    <location>
        <begin position="46"/>
        <end position="89"/>
    </location>
</feature>
<evidence type="ECO:0000313" key="2">
    <source>
        <dbReference type="EMBL" id="CAK5275682.1"/>
    </source>
</evidence>
<organism evidence="2 3">
    <name type="scientific">Mycena citricolor</name>
    <dbReference type="NCBI Taxonomy" id="2018698"/>
    <lineage>
        <taxon>Eukaryota</taxon>
        <taxon>Fungi</taxon>
        <taxon>Dikarya</taxon>
        <taxon>Basidiomycota</taxon>
        <taxon>Agaricomycotina</taxon>
        <taxon>Agaricomycetes</taxon>
        <taxon>Agaricomycetidae</taxon>
        <taxon>Agaricales</taxon>
        <taxon>Marasmiineae</taxon>
        <taxon>Mycenaceae</taxon>
        <taxon>Mycena</taxon>
    </lineage>
</organism>
<sequence>MTLAQRALQSGGGRSLCPRASVFQNDYPRRVAGFLEREAEIEAPKAILRQLRRSPSPSPPTSPVVETPEDESPSPRHQRTMSQGSVSSAASSLRRLSSSFMRKQDGRVPTSWKDPQPFEILRAVEQKDILYLMELLVRMSGGITPLLHAMRLGPSHREVAIILLGAFSRWINHLEDEEMHNPRTKVILKALRSLAIDYGLTKTQGSDLTALIMSQGDVWVLGQAANVALALRAGTEGKPVQTADAAVRKFVSRELGKADLIATLADYIANATADLLLMGAWSMAAESLQVEQIPTYYFARDDRVYKAFVERLDEHKTALQTKLSKRLKWQFRVLRAGLEGHSTTYRNKIELLSGELDEGDGV</sequence>